<dbReference type="RefSeq" id="WP_037483461.1">
    <property type="nucleotide sequence ID" value="NZ_AZRA01000078.1"/>
</dbReference>
<comment type="caution">
    <text evidence="1">The sequence shown here is derived from an EMBL/GenBank/DDBJ whole genome shotgun (WGS) entry which is preliminary data.</text>
</comment>
<organism evidence="1 2">
    <name type="scientific">Sphaerotilus natans subsp. natans DSM 6575</name>
    <dbReference type="NCBI Taxonomy" id="1286631"/>
    <lineage>
        <taxon>Bacteria</taxon>
        <taxon>Pseudomonadati</taxon>
        <taxon>Pseudomonadota</taxon>
        <taxon>Betaproteobacteria</taxon>
        <taxon>Burkholderiales</taxon>
        <taxon>Sphaerotilaceae</taxon>
        <taxon>Sphaerotilus</taxon>
    </lineage>
</organism>
<dbReference type="InterPro" id="IPR050484">
    <property type="entry name" value="Transf_Hexapept/Carb_Anhydrase"/>
</dbReference>
<dbReference type="PANTHER" id="PTHR13061:SF29">
    <property type="entry name" value="GAMMA CARBONIC ANHYDRASE-LIKE 1, MITOCHONDRIAL-RELATED"/>
    <property type="match status" value="1"/>
</dbReference>
<evidence type="ECO:0000313" key="1">
    <source>
        <dbReference type="EMBL" id="KDB51470.1"/>
    </source>
</evidence>
<accession>A0A059KJB7</accession>
<dbReference type="AlphaFoldDB" id="A0A059KJB7"/>
<protein>
    <submittedName>
        <fullName evidence="1">Hexapeptide repeat-containing transferase</fullName>
    </submittedName>
</protein>
<name>A0A059KJB7_9BURK</name>
<dbReference type="InterPro" id="IPR001451">
    <property type="entry name" value="Hexapep"/>
</dbReference>
<keyword evidence="1" id="KW-0808">Transferase</keyword>
<sequence>MALYQLGEHIPQIHETAHIADSADVIGQVEMAEHSSVWYGVVVRADTDRIRIGRGSNIQDNTVLHTDAGIELVIGENVTVGHQCMLHGCSIGDGSLIGIGAIVLNRARIGRHCVVGAGALVTEGKEFPDYAMILGSPAKVVKTLSPEEAERFQHGAAHYVENAQRHRTQLRRIDR</sequence>
<proteinExistence type="predicted"/>
<dbReference type="GO" id="GO:0016740">
    <property type="term" value="F:transferase activity"/>
    <property type="evidence" value="ECO:0007669"/>
    <property type="project" value="UniProtKB-KW"/>
</dbReference>
<dbReference type="Gene3D" id="2.160.10.10">
    <property type="entry name" value="Hexapeptide repeat proteins"/>
    <property type="match status" value="1"/>
</dbReference>
<dbReference type="PANTHER" id="PTHR13061">
    <property type="entry name" value="DYNACTIN SUBUNIT P25"/>
    <property type="match status" value="1"/>
</dbReference>
<dbReference type="STRING" id="34103.SAMN05421778_101254"/>
<dbReference type="InterPro" id="IPR047324">
    <property type="entry name" value="LbH_gamma_CA-like"/>
</dbReference>
<dbReference type="Proteomes" id="UP000026714">
    <property type="component" value="Unassembled WGS sequence"/>
</dbReference>
<dbReference type="InterPro" id="IPR011004">
    <property type="entry name" value="Trimer_LpxA-like_sf"/>
</dbReference>
<dbReference type="SUPFAM" id="SSF51161">
    <property type="entry name" value="Trimeric LpxA-like enzymes"/>
    <property type="match status" value="1"/>
</dbReference>
<gene>
    <name evidence="1" type="ORF">X805_29320</name>
</gene>
<dbReference type="CDD" id="cd04645">
    <property type="entry name" value="LbH_gamma_CA_like"/>
    <property type="match status" value="1"/>
</dbReference>
<evidence type="ECO:0000313" key="2">
    <source>
        <dbReference type="Proteomes" id="UP000026714"/>
    </source>
</evidence>
<dbReference type="PATRIC" id="fig|1286631.3.peg.2865"/>
<dbReference type="Pfam" id="PF00132">
    <property type="entry name" value="Hexapep"/>
    <property type="match status" value="1"/>
</dbReference>
<keyword evidence="2" id="KW-1185">Reference proteome</keyword>
<dbReference type="eggNOG" id="COG0663">
    <property type="taxonomic scope" value="Bacteria"/>
</dbReference>
<dbReference type="EMBL" id="AZRA01000078">
    <property type="protein sequence ID" value="KDB51470.1"/>
    <property type="molecule type" value="Genomic_DNA"/>
</dbReference>
<reference evidence="1 2" key="1">
    <citation type="journal article" date="2014" name="FEMS Microbiol. Ecol.">
        <title>Sphaerotilus natans encrusted with nanoball-shaped Fe(III) oxide minerals formed by nitrate-reducing mixotrophic Fe(II) oxidation.</title>
        <authorList>
            <person name="Park S."/>
            <person name="Kim D.H."/>
            <person name="Lee J.H."/>
            <person name="Hur H.G."/>
        </authorList>
    </citation>
    <scope>NUCLEOTIDE SEQUENCE [LARGE SCALE GENOMIC DNA]</scope>
    <source>
        <strain evidence="1 2">DSM 6575</strain>
    </source>
</reference>